<proteinExistence type="predicted"/>
<sequence length="81" mass="9066">MSTARWVLHLPTTATSAEGVHRLAQALRDSLRHVSALDFGELTISTEDDQSTRRRVWCDAPLGGDRRCALRTNHPGRCPDR</sequence>
<reference evidence="1 2" key="1">
    <citation type="submission" date="2019-02" db="EMBL/GenBank/DDBJ databases">
        <title>Draft genome sequences of novel Actinobacteria.</title>
        <authorList>
            <person name="Sahin N."/>
            <person name="Ay H."/>
            <person name="Saygin H."/>
        </authorList>
    </citation>
    <scope>NUCLEOTIDE SEQUENCE [LARGE SCALE GENOMIC DNA]</scope>
    <source>
        <strain evidence="1 2">JCM 30529</strain>
    </source>
</reference>
<accession>A0ABY2DIL9</accession>
<organism evidence="1 2">
    <name type="scientific">Micromonospora fluostatini</name>
    <dbReference type="NCBI Taxonomy" id="1629071"/>
    <lineage>
        <taxon>Bacteria</taxon>
        <taxon>Bacillati</taxon>
        <taxon>Actinomycetota</taxon>
        <taxon>Actinomycetes</taxon>
        <taxon>Micromonosporales</taxon>
        <taxon>Micromonosporaceae</taxon>
        <taxon>Micromonospora</taxon>
    </lineage>
</organism>
<dbReference type="EMBL" id="SMKE01000165">
    <property type="protein sequence ID" value="TDB99492.1"/>
    <property type="molecule type" value="Genomic_DNA"/>
</dbReference>
<dbReference type="Proteomes" id="UP000295626">
    <property type="component" value="Unassembled WGS sequence"/>
</dbReference>
<evidence type="ECO:0000313" key="2">
    <source>
        <dbReference type="Proteomes" id="UP000295626"/>
    </source>
</evidence>
<name>A0ABY2DIL9_9ACTN</name>
<gene>
    <name evidence="1" type="ORF">E1091_06800</name>
</gene>
<protein>
    <submittedName>
        <fullName evidence="1">Uncharacterized protein</fullName>
    </submittedName>
</protein>
<comment type="caution">
    <text evidence="1">The sequence shown here is derived from an EMBL/GenBank/DDBJ whole genome shotgun (WGS) entry which is preliminary data.</text>
</comment>
<evidence type="ECO:0000313" key="1">
    <source>
        <dbReference type="EMBL" id="TDB99492.1"/>
    </source>
</evidence>
<keyword evidence="2" id="KW-1185">Reference proteome</keyword>